<organism evidence="2 3">
    <name type="scientific">Cynara cardunculus var. scolymus</name>
    <name type="common">Globe artichoke</name>
    <name type="synonym">Cynara scolymus</name>
    <dbReference type="NCBI Taxonomy" id="59895"/>
    <lineage>
        <taxon>Eukaryota</taxon>
        <taxon>Viridiplantae</taxon>
        <taxon>Streptophyta</taxon>
        <taxon>Embryophyta</taxon>
        <taxon>Tracheophyta</taxon>
        <taxon>Spermatophyta</taxon>
        <taxon>Magnoliopsida</taxon>
        <taxon>eudicotyledons</taxon>
        <taxon>Gunneridae</taxon>
        <taxon>Pentapetalae</taxon>
        <taxon>asterids</taxon>
        <taxon>campanulids</taxon>
        <taxon>Asterales</taxon>
        <taxon>Asteraceae</taxon>
        <taxon>Carduoideae</taxon>
        <taxon>Cardueae</taxon>
        <taxon>Carduinae</taxon>
        <taxon>Cynara</taxon>
    </lineage>
</organism>
<evidence type="ECO:0000313" key="2">
    <source>
        <dbReference type="EMBL" id="KVI02532.1"/>
    </source>
</evidence>
<proteinExistence type="predicted"/>
<keyword evidence="1" id="KW-0812">Transmembrane</keyword>
<feature type="transmembrane region" description="Helical" evidence="1">
    <location>
        <begin position="88"/>
        <end position="104"/>
    </location>
</feature>
<dbReference type="AlphaFoldDB" id="A0A103Y4T6"/>
<evidence type="ECO:0000256" key="1">
    <source>
        <dbReference type="SAM" id="Phobius"/>
    </source>
</evidence>
<keyword evidence="1" id="KW-1133">Transmembrane helix</keyword>
<sequence length="127" mass="15026">MCASPPRHIHLHRPHGRRQIPSIWPIRPWDTHLPPRVLRDSNCILFMEGCARVPFCSHPWLLRIVTVFLVPAIVVALAVFLFGCTYQVVYNFEIVFFPFVITFRNQRLQIRRNKAFRAYGRFFEFSG</sequence>
<reference evidence="2 3" key="1">
    <citation type="journal article" date="2016" name="Sci. Rep.">
        <title>The genome sequence of the outbreeding globe artichoke constructed de novo incorporating a phase-aware low-pass sequencing strategy of F1 progeny.</title>
        <authorList>
            <person name="Scaglione D."/>
            <person name="Reyes-Chin-Wo S."/>
            <person name="Acquadro A."/>
            <person name="Froenicke L."/>
            <person name="Portis E."/>
            <person name="Beitel C."/>
            <person name="Tirone M."/>
            <person name="Mauro R."/>
            <person name="Lo Monaco A."/>
            <person name="Mauromicale G."/>
            <person name="Faccioli P."/>
            <person name="Cattivelli L."/>
            <person name="Rieseberg L."/>
            <person name="Michelmore R."/>
            <person name="Lanteri S."/>
        </authorList>
    </citation>
    <scope>NUCLEOTIDE SEQUENCE [LARGE SCALE GENOMIC DNA]</scope>
    <source>
        <strain evidence="2">2C</strain>
    </source>
</reference>
<gene>
    <name evidence="2" type="ORF">Ccrd_019143</name>
</gene>
<dbReference type="EMBL" id="LEKV01002652">
    <property type="protein sequence ID" value="KVI02532.1"/>
    <property type="molecule type" value="Genomic_DNA"/>
</dbReference>
<evidence type="ECO:0000313" key="3">
    <source>
        <dbReference type="Proteomes" id="UP000243975"/>
    </source>
</evidence>
<keyword evidence="1" id="KW-0472">Membrane</keyword>
<dbReference type="Proteomes" id="UP000243975">
    <property type="component" value="Unassembled WGS sequence"/>
</dbReference>
<accession>A0A103Y4T6</accession>
<feature type="transmembrane region" description="Helical" evidence="1">
    <location>
        <begin position="60"/>
        <end position="82"/>
    </location>
</feature>
<comment type="caution">
    <text evidence="2">The sequence shown here is derived from an EMBL/GenBank/DDBJ whole genome shotgun (WGS) entry which is preliminary data.</text>
</comment>
<keyword evidence="3" id="KW-1185">Reference proteome</keyword>
<name>A0A103Y4T6_CYNCS</name>
<dbReference type="Gramene" id="KVI02532">
    <property type="protein sequence ID" value="KVI02532"/>
    <property type="gene ID" value="Ccrd_019143"/>
</dbReference>
<protein>
    <submittedName>
        <fullName evidence="2">Uncharacterized protein</fullName>
    </submittedName>
</protein>